<accession>M5IPC0</accession>
<organism evidence="1 2">
    <name type="scientific">Campylobacter showae CSUNSWCD</name>
    <dbReference type="NCBI Taxonomy" id="1244083"/>
    <lineage>
        <taxon>Bacteria</taxon>
        <taxon>Pseudomonadati</taxon>
        <taxon>Campylobacterota</taxon>
        <taxon>Epsilonproteobacteria</taxon>
        <taxon>Campylobacterales</taxon>
        <taxon>Campylobacteraceae</taxon>
        <taxon>Campylobacter</taxon>
    </lineage>
</organism>
<comment type="caution">
    <text evidence="1">The sequence shown here is derived from an EMBL/GenBank/DDBJ whole genome shotgun (WGS) entry which is preliminary data.</text>
</comment>
<name>M5IPC0_9BACT</name>
<dbReference type="AlphaFoldDB" id="M5IPC0"/>
<dbReference type="STRING" id="1244083.CSUNSWCD_857"/>
<reference evidence="1 2" key="1">
    <citation type="journal article" date="2013" name="Genome Announc.">
        <title>Genome Sequence of Campylobacter showae UNSWCD, Isolated from a Patient with Crohn's Disease.</title>
        <authorList>
            <person name="Tay A.P."/>
            <person name="Kaakoush N.O."/>
            <person name="Deshpande N.P."/>
            <person name="Chen Z."/>
            <person name="Mitchell H."/>
            <person name="Wilkins M.R."/>
        </authorList>
    </citation>
    <scope>NUCLEOTIDE SEQUENCE [LARGE SCALE GENOMIC DNA]</scope>
    <source>
        <strain evidence="1 2">CSUNSWCD</strain>
    </source>
</reference>
<protein>
    <submittedName>
        <fullName evidence="1">Uncharacterized protein</fullName>
    </submittedName>
</protein>
<sequence>MDAKIIKNLRDRSYNIVLFYSKTKNSVIVPTKINFKKM</sequence>
<dbReference type="PATRIC" id="fig|1244083.3.peg.2100"/>
<proteinExistence type="predicted"/>
<gene>
    <name evidence="1" type="ORF">CSUNSWCD_857</name>
</gene>
<evidence type="ECO:0000313" key="1">
    <source>
        <dbReference type="EMBL" id="EKU10531.1"/>
    </source>
</evidence>
<dbReference type="Proteomes" id="UP000011939">
    <property type="component" value="Unassembled WGS sequence"/>
</dbReference>
<evidence type="ECO:0000313" key="2">
    <source>
        <dbReference type="Proteomes" id="UP000011939"/>
    </source>
</evidence>
<dbReference type="EMBL" id="AMZQ01000012">
    <property type="protein sequence ID" value="EKU10531.1"/>
    <property type="molecule type" value="Genomic_DNA"/>
</dbReference>